<evidence type="ECO:0000256" key="4">
    <source>
        <dbReference type="ARBA" id="ARBA00022729"/>
    </source>
</evidence>
<dbReference type="CDD" id="cd08504">
    <property type="entry name" value="PBP2_OppA"/>
    <property type="match status" value="1"/>
</dbReference>
<keyword evidence="3" id="KW-0813">Transport</keyword>
<organism evidence="7 8">
    <name type="scientific">Bombilactobacillus apium</name>
    <dbReference type="NCBI Taxonomy" id="2675299"/>
    <lineage>
        <taxon>Bacteria</taxon>
        <taxon>Bacillati</taxon>
        <taxon>Bacillota</taxon>
        <taxon>Bacilli</taxon>
        <taxon>Lactobacillales</taxon>
        <taxon>Lactobacillaceae</taxon>
        <taxon>Bombilactobacillus</taxon>
    </lineage>
</organism>
<evidence type="ECO:0000256" key="3">
    <source>
        <dbReference type="ARBA" id="ARBA00022448"/>
    </source>
</evidence>
<comment type="similarity">
    <text evidence="2">Belongs to the bacterial solute-binding protein 5 family.</text>
</comment>
<dbReference type="GO" id="GO:0043190">
    <property type="term" value="C:ATP-binding cassette (ABC) transporter complex"/>
    <property type="evidence" value="ECO:0007669"/>
    <property type="project" value="InterPro"/>
</dbReference>
<comment type="caution">
    <text evidence="7">The sequence shown here is derived from an EMBL/GenBank/DDBJ whole genome shotgun (WGS) entry which is preliminary data.</text>
</comment>
<evidence type="ECO:0000259" key="6">
    <source>
        <dbReference type="Pfam" id="PF00496"/>
    </source>
</evidence>
<accession>A0A850R8I2</accession>
<protein>
    <submittedName>
        <fullName evidence="7">Peptide ABC transporter substrate-binding protein</fullName>
    </submittedName>
</protein>
<gene>
    <name evidence="7" type="ORF">HU830_08490</name>
</gene>
<dbReference type="PIRSF" id="PIRSF002741">
    <property type="entry name" value="MppA"/>
    <property type="match status" value="1"/>
</dbReference>
<dbReference type="PROSITE" id="PS51257">
    <property type="entry name" value="PROKAR_LIPOPROTEIN"/>
    <property type="match status" value="1"/>
</dbReference>
<dbReference type="GO" id="GO:0030288">
    <property type="term" value="C:outer membrane-bounded periplasmic space"/>
    <property type="evidence" value="ECO:0007669"/>
    <property type="project" value="UniProtKB-ARBA"/>
</dbReference>
<dbReference type="AlphaFoldDB" id="A0A850R8I2"/>
<dbReference type="RefSeq" id="WP_176943322.1">
    <property type="nucleotide sequence ID" value="NZ_JABZEC010000011.1"/>
</dbReference>
<keyword evidence="8" id="KW-1185">Reference proteome</keyword>
<dbReference type="SUPFAM" id="SSF53850">
    <property type="entry name" value="Periplasmic binding protein-like II"/>
    <property type="match status" value="1"/>
</dbReference>
<dbReference type="GO" id="GO:0015833">
    <property type="term" value="P:peptide transport"/>
    <property type="evidence" value="ECO:0007669"/>
    <property type="project" value="UniProtKB-KW"/>
</dbReference>
<dbReference type="InterPro" id="IPR030678">
    <property type="entry name" value="Peptide/Ni-bd"/>
</dbReference>
<evidence type="ECO:0000256" key="1">
    <source>
        <dbReference type="ARBA" id="ARBA00004196"/>
    </source>
</evidence>
<evidence type="ECO:0000313" key="7">
    <source>
        <dbReference type="EMBL" id="NVY97157.1"/>
    </source>
</evidence>
<dbReference type="Gene3D" id="3.10.105.10">
    <property type="entry name" value="Dipeptide-binding Protein, Domain 3"/>
    <property type="match status" value="1"/>
</dbReference>
<name>A0A850R8I2_9LACO</name>
<dbReference type="Gene3D" id="3.40.190.10">
    <property type="entry name" value="Periplasmic binding protein-like II"/>
    <property type="match status" value="1"/>
</dbReference>
<dbReference type="FunFam" id="3.10.105.10:FF:000001">
    <property type="entry name" value="Oligopeptide ABC transporter, oligopeptide-binding protein"/>
    <property type="match status" value="1"/>
</dbReference>
<proteinExistence type="inferred from homology"/>
<evidence type="ECO:0000256" key="5">
    <source>
        <dbReference type="ARBA" id="ARBA00022856"/>
    </source>
</evidence>
<dbReference type="Gene3D" id="3.90.76.10">
    <property type="entry name" value="Dipeptide-binding Protein, Domain 1"/>
    <property type="match status" value="1"/>
</dbReference>
<keyword evidence="5" id="KW-0571">Peptide transport</keyword>
<dbReference type="PANTHER" id="PTHR30290">
    <property type="entry name" value="PERIPLASMIC BINDING COMPONENT OF ABC TRANSPORTER"/>
    <property type="match status" value="1"/>
</dbReference>
<dbReference type="GO" id="GO:1904680">
    <property type="term" value="F:peptide transmembrane transporter activity"/>
    <property type="evidence" value="ECO:0007669"/>
    <property type="project" value="TreeGrafter"/>
</dbReference>
<evidence type="ECO:0000256" key="2">
    <source>
        <dbReference type="ARBA" id="ARBA00005695"/>
    </source>
</evidence>
<dbReference type="FunFam" id="3.90.76.10:FF:000001">
    <property type="entry name" value="Oligopeptide ABC transporter substrate-binding protein"/>
    <property type="match status" value="1"/>
</dbReference>
<sequence length="549" mass="62005">MQIKRIFAASAVTLAALTTLVGCGSGDKKAKAPADTVSFTSKDAVATADSSVVTDLISAQQLMNTMDGLYRYEGKDLKPAMSTKIVKPTNNGTVYTFPLRKDAKWSNGDPVTAQDFVFAWRRTVDPKTKSQYSFIYEGITNAKDITDGKKAVDSLGVKALDKHTLQVTLEKPVPYFDKLMAFQTFFPQNRKVVDKWGKKYGTNSKTLVFNGPYKLQDWSNGDNTWTQVKNNKYWNAKKVKVKKLKYQVMKDASTSLNLYQSGKLDVAELTGDTSKQMKNSKDYTVQKQNATCYLEFNQEKYPIFKNAKIRQAMSMTIDRQQLTKKVLGNGTTAIGPVTAANMAYDPQTKADFVTQTKAEADKYEKQNLKQAKQLWKEGLAETGNTGKKQSFTLLGDDLDIIKKQNEFLQSQLEKLPGLKITVNNVPYKTRLERSQKRDFQLVTTKWSADFPDPINFLTLFTSHNSYNNGPWKNAEYDQLIKKSLGEDANRPEQRWNDMKQAQNILSKEQGVAPLYQDGQAYLVNSRVKHLDYGPGGMYNMVSLRIKDQK</sequence>
<dbReference type="Proteomes" id="UP000563523">
    <property type="component" value="Unassembled WGS sequence"/>
</dbReference>
<dbReference type="InterPro" id="IPR039424">
    <property type="entry name" value="SBP_5"/>
</dbReference>
<dbReference type="Pfam" id="PF00496">
    <property type="entry name" value="SBP_bac_5"/>
    <property type="match status" value="1"/>
</dbReference>
<keyword evidence="4" id="KW-0732">Signal</keyword>
<dbReference type="EMBL" id="JABZEC010000011">
    <property type="protein sequence ID" value="NVY97157.1"/>
    <property type="molecule type" value="Genomic_DNA"/>
</dbReference>
<dbReference type="InterPro" id="IPR000914">
    <property type="entry name" value="SBP_5_dom"/>
</dbReference>
<evidence type="ECO:0000313" key="8">
    <source>
        <dbReference type="Proteomes" id="UP000563523"/>
    </source>
</evidence>
<reference evidence="7 8" key="1">
    <citation type="submission" date="2020-06" db="EMBL/GenBank/DDBJ databases">
        <authorList>
            <person name="Kang J."/>
        </authorList>
    </citation>
    <scope>NUCLEOTIDE SEQUENCE [LARGE SCALE GENOMIC DNA]</scope>
    <source>
        <strain evidence="7 8">DCY120</strain>
    </source>
</reference>
<comment type="subcellular location">
    <subcellularLocation>
        <location evidence="1">Cell envelope</location>
    </subcellularLocation>
</comment>
<keyword evidence="5" id="KW-0653">Protein transport</keyword>
<dbReference type="PANTHER" id="PTHR30290:SF10">
    <property type="entry name" value="PERIPLASMIC OLIGOPEPTIDE-BINDING PROTEIN-RELATED"/>
    <property type="match status" value="1"/>
</dbReference>
<feature type="domain" description="Solute-binding protein family 5" evidence="6">
    <location>
        <begin position="77"/>
        <end position="467"/>
    </location>
</feature>